<comment type="caution">
    <text evidence="1">The sequence shown here is derived from an EMBL/GenBank/DDBJ whole genome shotgun (WGS) entry which is preliminary data.</text>
</comment>
<evidence type="ECO:0000313" key="1">
    <source>
        <dbReference type="EMBL" id="KAK7869427.1"/>
    </source>
</evidence>
<proteinExistence type="predicted"/>
<gene>
    <name evidence="1" type="ORF">R5R35_008156</name>
</gene>
<keyword evidence="2" id="KW-1185">Reference proteome</keyword>
<sequence length="151" mass="17245">MEGISILAENVIKIEDVKEEQVIKEECNWNCVEEVESSTISCSVKRENDSDEEELERPISVFVGPNEDQERVFRGEEKEEVESSTISCSVKRENDSDEEELERPISVFVGPNEDQERVFRGEEKDPLLFFSEEASIKEEEASCSSGACEHF</sequence>
<dbReference type="AlphaFoldDB" id="A0AAN9ZB45"/>
<dbReference type="EMBL" id="JAZDUA010000074">
    <property type="protein sequence ID" value="KAK7869427.1"/>
    <property type="molecule type" value="Genomic_DNA"/>
</dbReference>
<evidence type="ECO:0000313" key="2">
    <source>
        <dbReference type="Proteomes" id="UP001378592"/>
    </source>
</evidence>
<name>A0AAN9ZB45_9ORTH</name>
<protein>
    <submittedName>
        <fullName evidence="1">Uncharacterized protein</fullName>
    </submittedName>
</protein>
<reference evidence="1 2" key="1">
    <citation type="submission" date="2024-03" db="EMBL/GenBank/DDBJ databases">
        <title>The genome assembly and annotation of the cricket Gryllus longicercus Weissman &amp; Gray.</title>
        <authorList>
            <person name="Szrajer S."/>
            <person name="Gray D."/>
            <person name="Ylla G."/>
        </authorList>
    </citation>
    <scope>NUCLEOTIDE SEQUENCE [LARGE SCALE GENOMIC DNA]</scope>
    <source>
        <strain evidence="1">DAG 2021-001</strain>
        <tissue evidence="1">Whole body minus gut</tissue>
    </source>
</reference>
<organism evidence="1 2">
    <name type="scientific">Gryllus longicercus</name>
    <dbReference type="NCBI Taxonomy" id="2509291"/>
    <lineage>
        <taxon>Eukaryota</taxon>
        <taxon>Metazoa</taxon>
        <taxon>Ecdysozoa</taxon>
        <taxon>Arthropoda</taxon>
        <taxon>Hexapoda</taxon>
        <taxon>Insecta</taxon>
        <taxon>Pterygota</taxon>
        <taxon>Neoptera</taxon>
        <taxon>Polyneoptera</taxon>
        <taxon>Orthoptera</taxon>
        <taxon>Ensifera</taxon>
        <taxon>Gryllidea</taxon>
        <taxon>Grylloidea</taxon>
        <taxon>Gryllidae</taxon>
        <taxon>Gryllinae</taxon>
        <taxon>Gryllus</taxon>
    </lineage>
</organism>
<dbReference type="Proteomes" id="UP001378592">
    <property type="component" value="Unassembled WGS sequence"/>
</dbReference>
<accession>A0AAN9ZB45</accession>